<dbReference type="GO" id="GO:0043531">
    <property type="term" value="F:ADP binding"/>
    <property type="evidence" value="ECO:0007669"/>
    <property type="project" value="InterPro"/>
</dbReference>
<dbReference type="SUPFAM" id="SSF52058">
    <property type="entry name" value="L domain-like"/>
    <property type="match status" value="1"/>
</dbReference>
<sequence>MSQGEPQQLLGIWYIEMHLSKLLALSRLTSTNMENQIKGLLLELKFVKMFFCCLETFTAADDQETMRDGSIELKRAQATLEAASSELYQAGFFASFGLDIEDWQTLVSNLLQIVKGFKPEVRNICSGVVVNHSRNSKSKLSYTNEEILEFTDSILVNLERLLSVVTGENIVPDVKKQMEALADKLKFTRDFLDFTIKRRGRSYDELEDFLTMFHAWTKTAACLSLLYWVEVDSTDENMAHWMNAMLSARVQEIMPSTPSDVQMYLGLLKSSKISRGDALLVDDIIARFVGFLPLENLVDCVERDDIVAVRDGLIFLISFLMDAPKESQSGAARRTVFLKPIEAARRKAFLRKIEAAISKLTNLIFLRDNSFIPWFLEKILKIMIQAKKHHVRMPKSSASNCPKTDGRGFVHSLLINLEEMMKSNAANFILFAKHKVAAIHRELHSLSLMLKDIMDLQNEHKSQELNGFWAQTIDVAYRAEGVIRSCSIVDRPIWYHLICLSDVLEGIKVIKTTVEKKVKREEHTSSNRSSTSSAETSVNRIPLSSRTYSFGSYEVLGFNDEADAVINLLKRGSNELSVVSIVGMPGVGKTTLARIAYNDPSVQLHFHKLAWCPVSETYRSRDLLLDIVNCITSVEDVDLYDMSDEDLTDLIRKSLLRQRYLVVIDDIWEMGAWDSIRQSLPRDRNGSRIVLTSQNHNLALQTGLAYNTHLLSPFTDEKSWKYLEEMLFHTHGCPDNLLDVAKKIARKCKGLPLAIVAILALLQKEERNLDIWGRIEENSNPGIASKGYREILERSYKHLPDHLKPCFLYFGAFQAGKAISAQKLTLLWVAEGFIRTTEMGRMESLEVLAKDYLMELINRSLVDVTERSSDGGIKACRLNDLLHDFCLEKAQEDKFLHIDWSDISHGSSSRVKHYPYRLSIHSKWETFGKPKPVGQYLYSLLVSSEIRRNQSYLKSVAFQYFHSFKLLHILNLEGIYLDLSFPEVIISMVHLRYLAIQGSFTAIPSSIANLWNLRSIAVKGLQPLICLPKTIWTMRNLKHVHVSENAVISLDDLELEYSSMLVSNMKTFSTLALHHVADPEKVLRRLSGLQKLKSSCSWTQNQFHTFAFPSTLKKLTVYKLGLPWRAMSIIRQLPKLEVLKLREEAFRGKRWDMTPEEEEFCNLKYLELSNLNLRQWSVAYDPFPCLEQLVVGDCYRLVEIPHCFERVTTLQMIELCRCSDRVKSSAEVILKEQRDWGNYELELLISDS</sequence>
<dbReference type="Gene3D" id="3.80.10.10">
    <property type="entry name" value="Ribonuclease Inhibitor"/>
    <property type="match status" value="1"/>
</dbReference>
<dbReference type="SUPFAM" id="SSF52540">
    <property type="entry name" value="P-loop containing nucleoside triphosphate hydrolases"/>
    <property type="match status" value="1"/>
</dbReference>
<evidence type="ECO:0000259" key="13">
    <source>
        <dbReference type="Pfam" id="PF12061"/>
    </source>
</evidence>
<keyword evidence="10" id="KW-0067">ATP-binding</keyword>
<evidence type="ECO:0000256" key="11">
    <source>
        <dbReference type="SAM" id="MobiDB-lite"/>
    </source>
</evidence>
<dbReference type="Gene3D" id="1.10.8.430">
    <property type="entry name" value="Helical domain of apoptotic protease-activating factors"/>
    <property type="match status" value="1"/>
</dbReference>
<dbReference type="Gramene" id="CDP00758">
    <property type="protein sequence ID" value="CDP00758"/>
    <property type="gene ID" value="GSCOC_T00032829001"/>
</dbReference>
<accession>A0A068TZI4</accession>
<organism evidence="15 16">
    <name type="scientific">Coffea canephora</name>
    <name type="common">Robusta coffee</name>
    <dbReference type="NCBI Taxonomy" id="49390"/>
    <lineage>
        <taxon>Eukaryota</taxon>
        <taxon>Viridiplantae</taxon>
        <taxon>Streptophyta</taxon>
        <taxon>Embryophyta</taxon>
        <taxon>Tracheophyta</taxon>
        <taxon>Spermatophyta</taxon>
        <taxon>Magnoliopsida</taxon>
        <taxon>eudicotyledons</taxon>
        <taxon>Gunneridae</taxon>
        <taxon>Pentapetalae</taxon>
        <taxon>asterids</taxon>
        <taxon>lamiids</taxon>
        <taxon>Gentianales</taxon>
        <taxon>Rubiaceae</taxon>
        <taxon>Ixoroideae</taxon>
        <taxon>Gardenieae complex</taxon>
        <taxon>Bertiereae - Coffeeae clade</taxon>
        <taxon>Coffeeae</taxon>
        <taxon>Coffea</taxon>
    </lineage>
</organism>
<proteinExistence type="inferred from homology"/>
<evidence type="ECO:0000256" key="8">
    <source>
        <dbReference type="ARBA" id="ARBA00022741"/>
    </source>
</evidence>
<dbReference type="GO" id="GO:0005737">
    <property type="term" value="C:cytoplasm"/>
    <property type="evidence" value="ECO:0007669"/>
    <property type="project" value="UniProtKB-SubCell"/>
</dbReference>
<dbReference type="GO" id="GO:0009626">
    <property type="term" value="P:plant-type hypersensitive response"/>
    <property type="evidence" value="ECO:0007669"/>
    <property type="project" value="UniProtKB-KW"/>
</dbReference>
<dbReference type="InterPro" id="IPR036388">
    <property type="entry name" value="WH-like_DNA-bd_sf"/>
</dbReference>
<dbReference type="FunFam" id="3.40.50.300:FF:001091">
    <property type="entry name" value="Probable disease resistance protein At1g61300"/>
    <property type="match status" value="1"/>
</dbReference>
<feature type="region of interest" description="Disordered" evidence="11">
    <location>
        <begin position="518"/>
        <end position="538"/>
    </location>
</feature>
<dbReference type="InParanoid" id="A0A068TZI4"/>
<evidence type="ECO:0000256" key="9">
    <source>
        <dbReference type="ARBA" id="ARBA00022821"/>
    </source>
</evidence>
<evidence type="ECO:0000256" key="7">
    <source>
        <dbReference type="ARBA" id="ARBA00022737"/>
    </source>
</evidence>
<dbReference type="Gene3D" id="3.40.50.300">
    <property type="entry name" value="P-loop containing nucleotide triphosphate hydrolases"/>
    <property type="match status" value="1"/>
</dbReference>
<evidence type="ECO:0000256" key="6">
    <source>
        <dbReference type="ARBA" id="ARBA00022667"/>
    </source>
</evidence>
<comment type="subcellular location">
    <subcellularLocation>
        <location evidence="2">Cytoplasm</location>
    </subcellularLocation>
</comment>
<dbReference type="Gene3D" id="1.10.10.10">
    <property type="entry name" value="Winged helix-like DNA-binding domain superfamily/Winged helix DNA-binding domain"/>
    <property type="match status" value="1"/>
</dbReference>
<keyword evidence="7" id="KW-0677">Repeat</keyword>
<comment type="function">
    <text evidence="1">Confers resistance to late blight (Phytophthora infestans) races carrying the avirulence gene Avr1. Resistance proteins guard the plant against pathogens that contain an appropriate avirulence protein via an indirect interaction with this avirulence protein. That triggers a defense system including the hypersensitive response, which restricts the pathogen growth.</text>
</comment>
<dbReference type="PANTHER" id="PTHR23155:SF1152">
    <property type="entry name" value="AAA+ ATPASE DOMAIN-CONTAINING PROTEIN"/>
    <property type="match status" value="1"/>
</dbReference>
<evidence type="ECO:0000256" key="2">
    <source>
        <dbReference type="ARBA" id="ARBA00004496"/>
    </source>
</evidence>
<evidence type="ECO:0000256" key="1">
    <source>
        <dbReference type="ARBA" id="ARBA00002074"/>
    </source>
</evidence>
<gene>
    <name evidence="15" type="ORF">GSCOC_T00032829001</name>
</gene>
<dbReference type="EMBL" id="HG739089">
    <property type="protein sequence ID" value="CDP00758.1"/>
    <property type="molecule type" value="Genomic_DNA"/>
</dbReference>
<evidence type="ECO:0000256" key="3">
    <source>
        <dbReference type="ARBA" id="ARBA00008894"/>
    </source>
</evidence>
<dbReference type="InterPro" id="IPR044974">
    <property type="entry name" value="Disease_R_plants"/>
</dbReference>
<dbReference type="Proteomes" id="UP000295252">
    <property type="component" value="Chromosome III"/>
</dbReference>
<keyword evidence="5" id="KW-0433">Leucine-rich repeat</keyword>
<comment type="similarity">
    <text evidence="3">Belongs to the disease resistance NB-LRR family.</text>
</comment>
<dbReference type="InterPro" id="IPR027417">
    <property type="entry name" value="P-loop_NTPase"/>
</dbReference>
<evidence type="ECO:0000259" key="12">
    <source>
        <dbReference type="Pfam" id="PF00931"/>
    </source>
</evidence>
<dbReference type="PANTHER" id="PTHR23155">
    <property type="entry name" value="DISEASE RESISTANCE PROTEIN RP"/>
    <property type="match status" value="1"/>
</dbReference>
<keyword evidence="16" id="KW-1185">Reference proteome</keyword>
<feature type="domain" description="Disease resistance protein winged helix" evidence="14">
    <location>
        <begin position="813"/>
        <end position="885"/>
    </location>
</feature>
<keyword evidence="9" id="KW-0611">Plant defense</keyword>
<keyword evidence="6" id="KW-0381">Hypersensitive response</keyword>
<keyword evidence="8" id="KW-0547">Nucleotide-binding</keyword>
<dbReference type="GO" id="GO:0005524">
    <property type="term" value="F:ATP binding"/>
    <property type="evidence" value="ECO:0007669"/>
    <property type="project" value="UniProtKB-KW"/>
</dbReference>
<evidence type="ECO:0000313" key="15">
    <source>
        <dbReference type="EMBL" id="CDP00758.1"/>
    </source>
</evidence>
<evidence type="ECO:0000313" key="16">
    <source>
        <dbReference type="Proteomes" id="UP000295252"/>
    </source>
</evidence>
<evidence type="ECO:0000256" key="4">
    <source>
        <dbReference type="ARBA" id="ARBA00022490"/>
    </source>
</evidence>
<dbReference type="PRINTS" id="PR00364">
    <property type="entry name" value="DISEASERSIST"/>
</dbReference>
<dbReference type="PhylomeDB" id="A0A068TZI4"/>
<dbReference type="Pfam" id="PF23559">
    <property type="entry name" value="WHD_DRP"/>
    <property type="match status" value="1"/>
</dbReference>
<evidence type="ECO:0000256" key="10">
    <source>
        <dbReference type="ARBA" id="ARBA00022840"/>
    </source>
</evidence>
<reference evidence="16" key="1">
    <citation type="journal article" date="2014" name="Science">
        <title>The coffee genome provides insight into the convergent evolution of caffeine biosynthesis.</title>
        <authorList>
            <person name="Denoeud F."/>
            <person name="Carretero-Paulet L."/>
            <person name="Dereeper A."/>
            <person name="Droc G."/>
            <person name="Guyot R."/>
            <person name="Pietrella M."/>
            <person name="Zheng C."/>
            <person name="Alberti A."/>
            <person name="Anthony F."/>
            <person name="Aprea G."/>
            <person name="Aury J.M."/>
            <person name="Bento P."/>
            <person name="Bernard M."/>
            <person name="Bocs S."/>
            <person name="Campa C."/>
            <person name="Cenci A."/>
            <person name="Combes M.C."/>
            <person name="Crouzillat D."/>
            <person name="Da Silva C."/>
            <person name="Daddiego L."/>
            <person name="De Bellis F."/>
            <person name="Dussert S."/>
            <person name="Garsmeur O."/>
            <person name="Gayraud T."/>
            <person name="Guignon V."/>
            <person name="Jahn K."/>
            <person name="Jamilloux V."/>
            <person name="Joet T."/>
            <person name="Labadie K."/>
            <person name="Lan T."/>
            <person name="Leclercq J."/>
            <person name="Lepelley M."/>
            <person name="Leroy T."/>
            <person name="Li L.T."/>
            <person name="Librado P."/>
            <person name="Lopez L."/>
            <person name="Munoz A."/>
            <person name="Noel B."/>
            <person name="Pallavicini A."/>
            <person name="Perrotta G."/>
            <person name="Poncet V."/>
            <person name="Pot D."/>
            <person name="Priyono X."/>
            <person name="Rigoreau M."/>
            <person name="Rouard M."/>
            <person name="Rozas J."/>
            <person name="Tranchant-Dubreuil C."/>
            <person name="VanBuren R."/>
            <person name="Zhang Q."/>
            <person name="Andrade A.C."/>
            <person name="Argout X."/>
            <person name="Bertrand B."/>
            <person name="de Kochko A."/>
            <person name="Graziosi G."/>
            <person name="Henry R.J."/>
            <person name="Jayarama X."/>
            <person name="Ming R."/>
            <person name="Nagai C."/>
            <person name="Rounsley S."/>
            <person name="Sankoff D."/>
            <person name="Giuliano G."/>
            <person name="Albert V.A."/>
            <person name="Wincker P."/>
            <person name="Lashermes P."/>
        </authorList>
    </citation>
    <scope>NUCLEOTIDE SEQUENCE [LARGE SCALE GENOMIC DNA]</scope>
    <source>
        <strain evidence="16">cv. DH200-94</strain>
    </source>
</reference>
<feature type="domain" description="NB-ARC" evidence="12">
    <location>
        <begin position="560"/>
        <end position="730"/>
    </location>
</feature>
<dbReference type="InterPro" id="IPR021929">
    <property type="entry name" value="R1A-like_N"/>
</dbReference>
<dbReference type="InterPro" id="IPR032675">
    <property type="entry name" value="LRR_dom_sf"/>
</dbReference>
<name>A0A068TZI4_COFCA</name>
<evidence type="ECO:0000256" key="5">
    <source>
        <dbReference type="ARBA" id="ARBA00022614"/>
    </source>
</evidence>
<evidence type="ECO:0000259" key="14">
    <source>
        <dbReference type="Pfam" id="PF23559"/>
    </source>
</evidence>
<keyword evidence="4" id="KW-0963">Cytoplasm</keyword>
<dbReference type="AlphaFoldDB" id="A0A068TZI4"/>
<dbReference type="OrthoDB" id="1727522at2759"/>
<feature type="domain" description="Late blight resistance protein R1A-like N-terminal" evidence="13">
    <location>
        <begin position="136"/>
        <end position="274"/>
    </location>
</feature>
<dbReference type="InterPro" id="IPR042197">
    <property type="entry name" value="Apaf_helical"/>
</dbReference>
<dbReference type="InterPro" id="IPR002182">
    <property type="entry name" value="NB-ARC"/>
</dbReference>
<protein>
    <submittedName>
        <fullName evidence="15">Uncharacterized protein</fullName>
    </submittedName>
</protein>
<dbReference type="InterPro" id="IPR058922">
    <property type="entry name" value="WHD_DRP"/>
</dbReference>
<dbReference type="Pfam" id="PF00931">
    <property type="entry name" value="NB-ARC"/>
    <property type="match status" value="1"/>
</dbReference>
<feature type="compositionally biased region" description="Low complexity" evidence="11">
    <location>
        <begin position="526"/>
        <end position="537"/>
    </location>
</feature>
<dbReference type="Pfam" id="PF12061">
    <property type="entry name" value="NB-LRR"/>
    <property type="match status" value="1"/>
</dbReference>